<dbReference type="EMBL" id="CAJVAS010000021">
    <property type="protein sequence ID" value="CAG7640876.1"/>
    <property type="molecule type" value="Genomic_DNA"/>
</dbReference>
<name>A0A916NQS1_9BACL</name>
<evidence type="ECO:0008006" key="4">
    <source>
        <dbReference type="Google" id="ProtNLM"/>
    </source>
</evidence>
<reference evidence="2" key="1">
    <citation type="submission" date="2021-06" db="EMBL/GenBank/DDBJ databases">
        <authorList>
            <person name="Criscuolo A."/>
        </authorList>
    </citation>
    <scope>NUCLEOTIDE SEQUENCE</scope>
    <source>
        <strain evidence="2">CIP111600</strain>
    </source>
</reference>
<dbReference type="AlphaFoldDB" id="A0A916NQS1"/>
<gene>
    <name evidence="2" type="ORF">PAESOLCIP111_04181</name>
</gene>
<proteinExistence type="predicted"/>
<evidence type="ECO:0000313" key="2">
    <source>
        <dbReference type="EMBL" id="CAG7640876.1"/>
    </source>
</evidence>
<protein>
    <recommendedName>
        <fullName evidence="4">DUF1027 domain-containing protein</fullName>
    </recommendedName>
</protein>
<evidence type="ECO:0000313" key="3">
    <source>
        <dbReference type="Proteomes" id="UP000693672"/>
    </source>
</evidence>
<dbReference type="Proteomes" id="UP000693672">
    <property type="component" value="Unassembled WGS sequence"/>
</dbReference>
<sequence>MIHIAGRTYEVVSDHKSGWKPEAFRDRYSEVLERYDYIVGDWGYNQLRLRGFYKDNNPKASRDTTISTLHDYLNEYCNFGCAYFIIEKVPGRQGGDPQGPGAEGEEDVYLDAEQPAEQQASLNTASYTQSKPHKHGNADGASNERDKRGPNHGQGQASGSRGQGPRHRHSQNSSSRNGSSGKPHKPHGGQHASKPRPSSPSGTET</sequence>
<evidence type="ECO:0000256" key="1">
    <source>
        <dbReference type="SAM" id="MobiDB-lite"/>
    </source>
</evidence>
<feature type="compositionally biased region" description="Polar residues" evidence="1">
    <location>
        <begin position="118"/>
        <end position="130"/>
    </location>
</feature>
<feature type="region of interest" description="Disordered" evidence="1">
    <location>
        <begin position="118"/>
        <end position="205"/>
    </location>
</feature>
<organism evidence="2 3">
    <name type="scientific">Paenibacillus solanacearum</name>
    <dbReference type="NCBI Taxonomy" id="2048548"/>
    <lineage>
        <taxon>Bacteria</taxon>
        <taxon>Bacillati</taxon>
        <taxon>Bacillota</taxon>
        <taxon>Bacilli</taxon>
        <taxon>Bacillales</taxon>
        <taxon>Paenibacillaceae</taxon>
        <taxon>Paenibacillus</taxon>
    </lineage>
</organism>
<feature type="compositionally biased region" description="Low complexity" evidence="1">
    <location>
        <begin position="171"/>
        <end position="181"/>
    </location>
</feature>
<keyword evidence="3" id="KW-1185">Reference proteome</keyword>
<dbReference type="InterPro" id="IPR009370">
    <property type="entry name" value="YutD-like"/>
</dbReference>
<dbReference type="RefSeq" id="WP_218093907.1">
    <property type="nucleotide sequence ID" value="NZ_CAJVAS010000021.1"/>
</dbReference>
<comment type="caution">
    <text evidence="2">The sequence shown here is derived from an EMBL/GenBank/DDBJ whole genome shotgun (WGS) entry which is preliminary data.</text>
</comment>
<accession>A0A916NQS1</accession>
<dbReference type="Pfam" id="PF06265">
    <property type="entry name" value="YutD-like"/>
    <property type="match status" value="1"/>
</dbReference>